<dbReference type="EMBL" id="LXQA010110547">
    <property type="protein sequence ID" value="MCI18521.1"/>
    <property type="molecule type" value="Genomic_DNA"/>
</dbReference>
<sequence>MGRLKLQAGINSIEEEEPEECDAACPNRTTLSCMINSEIGAVLA</sequence>
<evidence type="ECO:0000313" key="2">
    <source>
        <dbReference type="Proteomes" id="UP000265520"/>
    </source>
</evidence>
<name>A0A392Q2I3_9FABA</name>
<feature type="non-terminal residue" evidence="1">
    <location>
        <position position="44"/>
    </location>
</feature>
<protein>
    <submittedName>
        <fullName evidence="1">ARF guanine-nucleotide exchange factor GNOM-like</fullName>
    </submittedName>
</protein>
<keyword evidence="2" id="KW-1185">Reference proteome</keyword>
<proteinExistence type="predicted"/>
<organism evidence="1 2">
    <name type="scientific">Trifolium medium</name>
    <dbReference type="NCBI Taxonomy" id="97028"/>
    <lineage>
        <taxon>Eukaryota</taxon>
        <taxon>Viridiplantae</taxon>
        <taxon>Streptophyta</taxon>
        <taxon>Embryophyta</taxon>
        <taxon>Tracheophyta</taxon>
        <taxon>Spermatophyta</taxon>
        <taxon>Magnoliopsida</taxon>
        <taxon>eudicotyledons</taxon>
        <taxon>Gunneridae</taxon>
        <taxon>Pentapetalae</taxon>
        <taxon>rosids</taxon>
        <taxon>fabids</taxon>
        <taxon>Fabales</taxon>
        <taxon>Fabaceae</taxon>
        <taxon>Papilionoideae</taxon>
        <taxon>50 kb inversion clade</taxon>
        <taxon>NPAAA clade</taxon>
        <taxon>Hologalegina</taxon>
        <taxon>IRL clade</taxon>
        <taxon>Trifolieae</taxon>
        <taxon>Trifolium</taxon>
    </lineage>
</organism>
<evidence type="ECO:0000313" key="1">
    <source>
        <dbReference type="EMBL" id="MCI18521.1"/>
    </source>
</evidence>
<comment type="caution">
    <text evidence="1">The sequence shown here is derived from an EMBL/GenBank/DDBJ whole genome shotgun (WGS) entry which is preliminary data.</text>
</comment>
<dbReference type="AlphaFoldDB" id="A0A392Q2I3"/>
<accession>A0A392Q2I3</accession>
<dbReference type="Proteomes" id="UP000265520">
    <property type="component" value="Unassembled WGS sequence"/>
</dbReference>
<reference evidence="1 2" key="1">
    <citation type="journal article" date="2018" name="Front. Plant Sci.">
        <title>Red Clover (Trifolium pratense) and Zigzag Clover (T. medium) - A Picture of Genomic Similarities and Differences.</title>
        <authorList>
            <person name="Dluhosova J."/>
            <person name="Istvanek J."/>
            <person name="Nedelnik J."/>
            <person name="Repkova J."/>
        </authorList>
    </citation>
    <scope>NUCLEOTIDE SEQUENCE [LARGE SCALE GENOMIC DNA]</scope>
    <source>
        <strain evidence="2">cv. 10/8</strain>
        <tissue evidence="1">Leaf</tissue>
    </source>
</reference>